<reference evidence="1" key="1">
    <citation type="submission" date="2021-06" db="EMBL/GenBank/DDBJ databases">
        <title>Updating the genus Pseudomonas: Description of 43 new species and partition of the Pseudomonas putida group.</title>
        <authorList>
            <person name="Girard L."/>
            <person name="Lood C."/>
            <person name="Vandamme P."/>
            <person name="Rokni-Zadeh H."/>
            <person name="Van Noort V."/>
            <person name="Hofte M."/>
            <person name="Lavigne R."/>
            <person name="De Mot R."/>
        </authorList>
    </citation>
    <scope>NUCLEOTIDE SEQUENCE</scope>
    <source>
        <strain evidence="1">SWRI79</strain>
    </source>
</reference>
<keyword evidence="2" id="KW-1185">Reference proteome</keyword>
<accession>A0ABS6PZC6</accession>
<sequence length="95" mass="10413">MNPLETDICRLISETGLAAVNHGFIEQVETIRTALPYLIKDPGDRQVIQAALLIGLKQADVALKLLANNSSDEAHMLRRLIESDPVRRCPSPLPG</sequence>
<evidence type="ECO:0000313" key="2">
    <source>
        <dbReference type="Proteomes" id="UP000886900"/>
    </source>
</evidence>
<protein>
    <submittedName>
        <fullName evidence="1">EscG/YscG/SsaH family type III secretion system needle protein co-chaperone</fullName>
    </submittedName>
</protein>
<dbReference type="EMBL" id="JAHSTV010000010">
    <property type="protein sequence ID" value="MBV4465820.1"/>
    <property type="molecule type" value="Genomic_DNA"/>
</dbReference>
<proteinExistence type="predicted"/>
<dbReference type="Proteomes" id="UP000886900">
    <property type="component" value="Unassembled WGS sequence"/>
</dbReference>
<dbReference type="NCBIfam" id="TIGR02498">
    <property type="entry name" value="type_III_ssaH"/>
    <property type="match status" value="1"/>
</dbReference>
<dbReference type="Pfam" id="PF06287">
    <property type="entry name" value="DUF1039"/>
    <property type="match status" value="1"/>
</dbReference>
<name>A0ABS6PZC6_9PSED</name>
<dbReference type="RefSeq" id="WP_217857794.1">
    <property type="nucleotide sequence ID" value="NZ_JAHSTV010000010.1"/>
</dbReference>
<organism evidence="1 2">
    <name type="scientific">Pseudomonas farris</name>
    <dbReference type="NCBI Taxonomy" id="2841207"/>
    <lineage>
        <taxon>Bacteria</taxon>
        <taxon>Pseudomonadati</taxon>
        <taxon>Pseudomonadota</taxon>
        <taxon>Gammaproteobacteria</taxon>
        <taxon>Pseudomonadales</taxon>
        <taxon>Pseudomonadaceae</taxon>
        <taxon>Pseudomonas</taxon>
    </lineage>
</organism>
<gene>
    <name evidence="1" type="ORF">KVG95_21060</name>
</gene>
<comment type="caution">
    <text evidence="1">The sequence shown here is derived from an EMBL/GenBank/DDBJ whole genome shotgun (WGS) entry which is preliminary data.</text>
</comment>
<evidence type="ECO:0000313" key="1">
    <source>
        <dbReference type="EMBL" id="MBV4465820.1"/>
    </source>
</evidence>
<dbReference type="InterPro" id="IPR010437">
    <property type="entry name" value="T3SS_SsaH/EsaH"/>
</dbReference>